<gene>
    <name evidence="1" type="ORF">EFP84_18700</name>
</gene>
<dbReference type="KEGG" id="lkm:EFP84_18700"/>
<reference evidence="1 2" key="1">
    <citation type="submission" date="2018-11" db="EMBL/GenBank/DDBJ databases">
        <title>Complete genome sequence of Leptospira kmetyi isolate LS 001/16 from soil sample associated with a leptospirosis patient in Kelantan.</title>
        <authorList>
            <person name="Muhammad Yusoff F."/>
            <person name="Muhammad Yusoff S."/>
            <person name="Ahmad M.N."/>
            <person name="Yusof N.Y."/>
            <person name="Aziah I."/>
        </authorList>
    </citation>
    <scope>NUCLEOTIDE SEQUENCE [LARGE SCALE GENOMIC DNA]</scope>
    <source>
        <strain evidence="1 2">LS 001/16</strain>
    </source>
</reference>
<protein>
    <submittedName>
        <fullName evidence="1">Uncharacterized protein</fullName>
    </submittedName>
</protein>
<evidence type="ECO:0000313" key="1">
    <source>
        <dbReference type="EMBL" id="AYV57675.1"/>
    </source>
</evidence>
<dbReference type="EMBL" id="CP033615">
    <property type="protein sequence ID" value="AYV57675.1"/>
    <property type="molecule type" value="Genomic_DNA"/>
</dbReference>
<dbReference type="AlphaFoldDB" id="A0AAD0UU01"/>
<evidence type="ECO:0000313" key="2">
    <source>
        <dbReference type="Proteomes" id="UP000276407"/>
    </source>
</evidence>
<accession>A0AAD0UU01</accession>
<dbReference type="Proteomes" id="UP000276407">
    <property type="component" value="Chromosome 2"/>
</dbReference>
<organism evidence="1 2">
    <name type="scientific">Leptospira kmetyi</name>
    <dbReference type="NCBI Taxonomy" id="408139"/>
    <lineage>
        <taxon>Bacteria</taxon>
        <taxon>Pseudomonadati</taxon>
        <taxon>Spirochaetota</taxon>
        <taxon>Spirochaetia</taxon>
        <taxon>Leptospirales</taxon>
        <taxon>Leptospiraceae</taxon>
        <taxon>Leptospira</taxon>
    </lineage>
</organism>
<proteinExistence type="predicted"/>
<sequence>MGLILSQSDYFGSSLRSRFAPQTLAPASHIALSLGSLKPRSNPFARLGAWTAAVEGLFR</sequence>
<name>A0AAD0UU01_9LEPT</name>